<reference evidence="6" key="2">
    <citation type="submission" date="2019-09" db="UniProtKB">
        <authorList>
            <consortium name="WormBaseParasite"/>
        </authorList>
    </citation>
    <scope>IDENTIFICATION</scope>
</reference>
<comment type="cofactor">
    <cofactor evidence="1">
        <name>Mg(2+)</name>
        <dbReference type="ChEBI" id="CHEBI:18420"/>
    </cofactor>
</comment>
<feature type="domain" description="DNA helicase Pif1-like 2B" evidence="3">
    <location>
        <begin position="163"/>
        <end position="207"/>
    </location>
</feature>
<keyword evidence="5" id="KW-1185">Reference proteome</keyword>
<dbReference type="SUPFAM" id="SSF52540">
    <property type="entry name" value="P-loop containing nucleoside triphosphate hydrolases"/>
    <property type="match status" value="1"/>
</dbReference>
<dbReference type="InterPro" id="IPR027417">
    <property type="entry name" value="P-loop_NTPase"/>
</dbReference>
<protein>
    <recommendedName>
        <fullName evidence="1">ATP-dependent DNA helicase</fullName>
        <ecNumber evidence="1">5.6.2.3</ecNumber>
    </recommendedName>
</protein>
<organism evidence="5 6">
    <name type="scientific">Heligmosomoides polygyrus</name>
    <name type="common">Parasitic roundworm</name>
    <dbReference type="NCBI Taxonomy" id="6339"/>
    <lineage>
        <taxon>Eukaryota</taxon>
        <taxon>Metazoa</taxon>
        <taxon>Ecdysozoa</taxon>
        <taxon>Nematoda</taxon>
        <taxon>Chromadorea</taxon>
        <taxon>Rhabditida</taxon>
        <taxon>Rhabditina</taxon>
        <taxon>Rhabditomorpha</taxon>
        <taxon>Strongyloidea</taxon>
        <taxon>Heligmosomidae</taxon>
        <taxon>Heligmosomoides</taxon>
    </lineage>
</organism>
<dbReference type="EC" id="5.6.2.3" evidence="1"/>
<dbReference type="OrthoDB" id="10056572at2759"/>
<comment type="catalytic activity">
    <reaction evidence="1">
        <text>ATP + H2O = ADP + phosphate + H(+)</text>
        <dbReference type="Rhea" id="RHEA:13065"/>
        <dbReference type="ChEBI" id="CHEBI:15377"/>
        <dbReference type="ChEBI" id="CHEBI:15378"/>
        <dbReference type="ChEBI" id="CHEBI:30616"/>
        <dbReference type="ChEBI" id="CHEBI:43474"/>
        <dbReference type="ChEBI" id="CHEBI:456216"/>
        <dbReference type="EC" id="5.6.2.3"/>
    </reaction>
</comment>
<accession>A0A183G267</accession>
<keyword evidence="1" id="KW-0067">ATP-binding</keyword>
<dbReference type="Proteomes" id="UP000050761">
    <property type="component" value="Unassembled WGS sequence"/>
</dbReference>
<dbReference type="EMBL" id="UZAH01028819">
    <property type="protein sequence ID" value="VDP02555.1"/>
    <property type="molecule type" value="Genomic_DNA"/>
</dbReference>
<evidence type="ECO:0000313" key="4">
    <source>
        <dbReference type="EMBL" id="VDP02555.1"/>
    </source>
</evidence>
<gene>
    <name evidence="4" type="ORF">HPBE_LOCUS15363</name>
</gene>
<evidence type="ECO:0000256" key="1">
    <source>
        <dbReference type="RuleBase" id="RU363044"/>
    </source>
</evidence>
<dbReference type="GO" id="GO:0006281">
    <property type="term" value="P:DNA repair"/>
    <property type="evidence" value="ECO:0007669"/>
    <property type="project" value="UniProtKB-KW"/>
</dbReference>
<dbReference type="GO" id="GO:0043139">
    <property type="term" value="F:5'-3' DNA helicase activity"/>
    <property type="evidence" value="ECO:0007669"/>
    <property type="project" value="UniProtKB-EC"/>
</dbReference>
<reference evidence="4 5" key="1">
    <citation type="submission" date="2018-11" db="EMBL/GenBank/DDBJ databases">
        <authorList>
            <consortium name="Pathogen Informatics"/>
        </authorList>
    </citation>
    <scope>NUCLEOTIDE SEQUENCE [LARGE SCALE GENOMIC DNA]</scope>
</reference>
<keyword evidence="1" id="KW-0233">DNA recombination</keyword>
<dbReference type="InterPro" id="IPR049163">
    <property type="entry name" value="Pif1-like_2B_dom"/>
</dbReference>
<dbReference type="Gene3D" id="3.40.50.300">
    <property type="entry name" value="P-loop containing nucleotide triphosphate hydrolases"/>
    <property type="match status" value="1"/>
</dbReference>
<dbReference type="GO" id="GO:0000723">
    <property type="term" value="P:telomere maintenance"/>
    <property type="evidence" value="ECO:0007669"/>
    <property type="project" value="InterPro"/>
</dbReference>
<dbReference type="Pfam" id="PF21530">
    <property type="entry name" value="Pif1_2B_dom"/>
    <property type="match status" value="1"/>
</dbReference>
<name>A0A183G267_HELPZ</name>
<evidence type="ECO:0000313" key="6">
    <source>
        <dbReference type="WBParaSite" id="HPBE_0001536401-mRNA-1"/>
    </source>
</evidence>
<sequence>MAIQSRQARQLLDVQYIIWDEAPMAPKYALDAVDKLLKDITELQLPFGGKTIILGGDFRQIPPVVPKAGRSEILNNDSNEVKVPDDMLSSGDIAIEIFGDIVTLEDMSAAVGRAILTPRNFDSLEINNKVLSKLPGREKIYRSIDEVMNDETEANNDTEYSLEFLNSLTPQGYPPHELHLKKGAVITLLRNLRANQGLCNGTRLTVEHMDRYILGCKIATGANKGQYVLIPRIIFCPPAYDTSPCRFKRRQFPALSQRPAAPVDLSNVFSSCRRFRTHPRDQSNL</sequence>
<proteinExistence type="inferred from homology"/>
<evidence type="ECO:0000313" key="5">
    <source>
        <dbReference type="Proteomes" id="UP000050761"/>
    </source>
</evidence>
<keyword evidence="1" id="KW-0227">DNA damage</keyword>
<dbReference type="WBParaSite" id="HPBE_0001536401-mRNA-1">
    <property type="protein sequence ID" value="HPBE_0001536401-mRNA-1"/>
    <property type="gene ID" value="HPBE_0001536401"/>
</dbReference>
<evidence type="ECO:0000259" key="3">
    <source>
        <dbReference type="Pfam" id="PF21530"/>
    </source>
</evidence>
<dbReference type="GO" id="GO:0006310">
    <property type="term" value="P:DNA recombination"/>
    <property type="evidence" value="ECO:0007669"/>
    <property type="project" value="UniProtKB-KW"/>
</dbReference>
<keyword evidence="1" id="KW-0347">Helicase</keyword>
<accession>A0A3P8B6U4</accession>
<dbReference type="PANTHER" id="PTHR10492:SF57">
    <property type="entry name" value="ATP-DEPENDENT DNA HELICASE"/>
    <property type="match status" value="1"/>
</dbReference>
<feature type="domain" description="DNA helicase Pif1-like DEAD-box helicase" evidence="2">
    <location>
        <begin position="4"/>
        <end position="76"/>
    </location>
</feature>
<evidence type="ECO:0000259" key="2">
    <source>
        <dbReference type="Pfam" id="PF05970"/>
    </source>
</evidence>
<dbReference type="InterPro" id="IPR010285">
    <property type="entry name" value="DNA_helicase_pif1-like_DEAD"/>
</dbReference>
<keyword evidence="1" id="KW-0234">DNA repair</keyword>
<dbReference type="PANTHER" id="PTHR10492">
    <property type="match status" value="1"/>
</dbReference>
<dbReference type="Pfam" id="PF05970">
    <property type="entry name" value="PIF1"/>
    <property type="match status" value="1"/>
</dbReference>
<keyword evidence="1" id="KW-0378">Hydrolase</keyword>
<dbReference type="GO" id="GO:0016787">
    <property type="term" value="F:hydrolase activity"/>
    <property type="evidence" value="ECO:0007669"/>
    <property type="project" value="UniProtKB-KW"/>
</dbReference>
<keyword evidence="1" id="KW-0547">Nucleotide-binding</keyword>
<dbReference type="GO" id="GO:0005524">
    <property type="term" value="F:ATP binding"/>
    <property type="evidence" value="ECO:0007669"/>
    <property type="project" value="UniProtKB-KW"/>
</dbReference>
<comment type="similarity">
    <text evidence="1">Belongs to the helicase family.</text>
</comment>
<dbReference type="AlphaFoldDB" id="A0A183G267"/>